<evidence type="ECO:0000256" key="4">
    <source>
        <dbReference type="ARBA" id="ARBA00022596"/>
    </source>
</evidence>
<keyword evidence="9 13" id="KW-0472">Membrane</keyword>
<evidence type="ECO:0000256" key="6">
    <source>
        <dbReference type="ARBA" id="ARBA00022989"/>
    </source>
</evidence>
<comment type="similarity">
    <text evidence="10">Belongs to the binding-protein-dependent transport system permease family. OppBC subfamily.</text>
</comment>
<dbReference type="PANTHER" id="PTHR43163:SF6">
    <property type="entry name" value="DIPEPTIDE TRANSPORT SYSTEM PERMEASE PROTEIN DPPB-RELATED"/>
    <property type="match status" value="1"/>
</dbReference>
<evidence type="ECO:0000256" key="3">
    <source>
        <dbReference type="ARBA" id="ARBA00022475"/>
    </source>
</evidence>
<feature type="transmembrane region" description="Helical" evidence="13">
    <location>
        <begin position="173"/>
        <end position="192"/>
    </location>
</feature>
<gene>
    <name evidence="15" type="ORF">SPI02_00920</name>
</gene>
<comment type="subcellular location">
    <subcellularLocation>
        <location evidence="1 13">Cell membrane</location>
        <topology evidence="1 13">Multi-pass membrane protein</topology>
    </subcellularLocation>
</comment>
<comment type="subunit">
    <text evidence="11">The complex is composed of two ATP-binding proteins (NikD and NikE), two transmembrane proteins (NikB and NikC) and a solute-binding protein (NikA).</text>
</comment>
<evidence type="ECO:0000256" key="13">
    <source>
        <dbReference type="RuleBase" id="RU363032"/>
    </source>
</evidence>
<protein>
    <recommendedName>
        <fullName evidence="12">Nickel import system permease protein NikB</fullName>
    </recommendedName>
</protein>
<reference evidence="15 16" key="1">
    <citation type="submission" date="2019-07" db="EMBL/GenBank/DDBJ databases">
        <title>Whole genome shotgun sequence of Staphylococcus piscifermentans NBRC 109625.</title>
        <authorList>
            <person name="Hosoyama A."/>
            <person name="Uohara A."/>
            <person name="Ohji S."/>
            <person name="Ichikawa N."/>
        </authorList>
    </citation>
    <scope>NUCLEOTIDE SEQUENCE [LARGE SCALE GENOMIC DNA]</scope>
    <source>
        <strain evidence="15 16">NBRC 109625</strain>
    </source>
</reference>
<dbReference type="EMBL" id="BKAR01000001">
    <property type="protein sequence ID" value="GEP83507.1"/>
    <property type="molecule type" value="Genomic_DNA"/>
</dbReference>
<evidence type="ECO:0000256" key="12">
    <source>
        <dbReference type="ARBA" id="ARBA00044774"/>
    </source>
</evidence>
<keyword evidence="2 13" id="KW-0813">Transport</keyword>
<dbReference type="SUPFAM" id="SSF161098">
    <property type="entry name" value="MetI-like"/>
    <property type="match status" value="1"/>
</dbReference>
<dbReference type="Gene3D" id="1.10.3720.10">
    <property type="entry name" value="MetI-like"/>
    <property type="match status" value="1"/>
</dbReference>
<dbReference type="InterPro" id="IPR045621">
    <property type="entry name" value="BPD_transp_1_N"/>
</dbReference>
<evidence type="ECO:0000256" key="2">
    <source>
        <dbReference type="ARBA" id="ARBA00022448"/>
    </source>
</evidence>
<feature type="transmembrane region" description="Helical" evidence="13">
    <location>
        <begin position="102"/>
        <end position="125"/>
    </location>
</feature>
<name>A0A239U3Z9_9STAP</name>
<comment type="caution">
    <text evidence="15">The sequence shown here is derived from an EMBL/GenBank/DDBJ whole genome shotgun (WGS) entry which is preliminary data.</text>
</comment>
<dbReference type="GO" id="GO:0015099">
    <property type="term" value="F:nickel cation transmembrane transporter activity"/>
    <property type="evidence" value="ECO:0007669"/>
    <property type="project" value="InterPro"/>
</dbReference>
<dbReference type="RefSeq" id="WP_167376367.1">
    <property type="nucleotide sequence ID" value="NZ_BKAR01000001.1"/>
</dbReference>
<dbReference type="CDD" id="cd06261">
    <property type="entry name" value="TM_PBP2"/>
    <property type="match status" value="1"/>
</dbReference>
<feature type="transmembrane region" description="Helical" evidence="13">
    <location>
        <begin position="276"/>
        <end position="302"/>
    </location>
</feature>
<evidence type="ECO:0000256" key="9">
    <source>
        <dbReference type="ARBA" id="ARBA00023136"/>
    </source>
</evidence>
<evidence type="ECO:0000259" key="14">
    <source>
        <dbReference type="PROSITE" id="PS50928"/>
    </source>
</evidence>
<evidence type="ECO:0000256" key="11">
    <source>
        <dbReference type="ARBA" id="ARBA00038669"/>
    </source>
</evidence>
<feature type="transmembrane region" description="Helical" evidence="13">
    <location>
        <begin position="137"/>
        <end position="158"/>
    </location>
</feature>
<keyword evidence="3" id="KW-1003">Cell membrane</keyword>
<keyword evidence="16" id="KW-1185">Reference proteome</keyword>
<keyword evidence="7" id="KW-0406">Ion transport</keyword>
<dbReference type="Pfam" id="PF00528">
    <property type="entry name" value="BPD_transp_1"/>
    <property type="match status" value="1"/>
</dbReference>
<evidence type="ECO:0000256" key="10">
    <source>
        <dbReference type="ARBA" id="ARBA00024202"/>
    </source>
</evidence>
<dbReference type="AlphaFoldDB" id="A0A239U3Z9"/>
<evidence type="ECO:0000313" key="15">
    <source>
        <dbReference type="EMBL" id="GEP83507.1"/>
    </source>
</evidence>
<proteinExistence type="inferred from homology"/>
<keyword evidence="6 13" id="KW-1133">Transmembrane helix</keyword>
<dbReference type="InterPro" id="IPR000515">
    <property type="entry name" value="MetI-like"/>
</dbReference>
<dbReference type="InterPro" id="IPR035906">
    <property type="entry name" value="MetI-like_sf"/>
</dbReference>
<evidence type="ECO:0000256" key="1">
    <source>
        <dbReference type="ARBA" id="ARBA00004651"/>
    </source>
</evidence>
<keyword evidence="4" id="KW-0533">Nickel</keyword>
<keyword evidence="8" id="KW-0921">Nickel transport</keyword>
<dbReference type="PANTHER" id="PTHR43163">
    <property type="entry name" value="DIPEPTIDE TRANSPORT SYSTEM PERMEASE PROTEIN DPPB-RELATED"/>
    <property type="match status" value="1"/>
</dbReference>
<dbReference type="NCBIfam" id="NF045470">
    <property type="entry name" value="Opp2B"/>
    <property type="match status" value="1"/>
</dbReference>
<evidence type="ECO:0000256" key="8">
    <source>
        <dbReference type="ARBA" id="ARBA00023112"/>
    </source>
</evidence>
<dbReference type="InterPro" id="IPR050045">
    <property type="entry name" value="Opp2B"/>
</dbReference>
<feature type="domain" description="ABC transmembrane type-1" evidence="14">
    <location>
        <begin position="98"/>
        <end position="295"/>
    </location>
</feature>
<dbReference type="Pfam" id="PF19300">
    <property type="entry name" value="BPD_transp_1_N"/>
    <property type="match status" value="1"/>
</dbReference>
<accession>A0A239U3Z9</accession>
<evidence type="ECO:0000313" key="16">
    <source>
        <dbReference type="Proteomes" id="UP000321736"/>
    </source>
</evidence>
<feature type="transmembrane region" description="Helical" evidence="13">
    <location>
        <begin position="230"/>
        <end position="256"/>
    </location>
</feature>
<keyword evidence="5 13" id="KW-0812">Transmembrane</keyword>
<dbReference type="GO" id="GO:0005886">
    <property type="term" value="C:plasma membrane"/>
    <property type="evidence" value="ECO:0007669"/>
    <property type="project" value="UniProtKB-SubCell"/>
</dbReference>
<organism evidence="15 16">
    <name type="scientific">Staphylococcus piscifermentans</name>
    <dbReference type="NCBI Taxonomy" id="70258"/>
    <lineage>
        <taxon>Bacteria</taxon>
        <taxon>Bacillati</taxon>
        <taxon>Bacillota</taxon>
        <taxon>Bacilli</taxon>
        <taxon>Bacillales</taxon>
        <taxon>Staphylococcaceae</taxon>
        <taxon>Staphylococcus</taxon>
    </lineage>
</organism>
<sequence>MIKKILFRLGQMVIVLFVLSTLTFILMKLSPGDPVNKLLHIDVANVSQDKIDAVRDKLGLNQPILIQWWEWFTRILHLDFGKSIQTGEPVTSELLYFTPPTLIIAGCTLLVTFIVSVSLGTLAAFKYHTWIDQTIRILTSAFVSIPSFFLGILLIYLFSQKLQLLPASGIDSAAGYIMPVIALSIGLCAYHVRLMRSTLIDLYQSKEVAASRARGMSERYILFSDIFKPALIPVISILGMSIGGLIGSTVVIENLFDIPGIGSFLVESIRSRDYPVVQGAVLMIGCFVVIANALTDIIVLFLDPKQRYTPMKKKTWWGGSRKGQVKQR</sequence>
<feature type="transmembrane region" description="Helical" evidence="13">
    <location>
        <begin position="12"/>
        <end position="30"/>
    </location>
</feature>
<evidence type="ECO:0000256" key="5">
    <source>
        <dbReference type="ARBA" id="ARBA00022692"/>
    </source>
</evidence>
<evidence type="ECO:0000256" key="7">
    <source>
        <dbReference type="ARBA" id="ARBA00023065"/>
    </source>
</evidence>
<dbReference type="Proteomes" id="UP000321736">
    <property type="component" value="Unassembled WGS sequence"/>
</dbReference>
<dbReference type="PROSITE" id="PS50928">
    <property type="entry name" value="ABC_TM1"/>
    <property type="match status" value="1"/>
</dbReference>